<evidence type="ECO:0000313" key="2">
    <source>
        <dbReference type="Proteomes" id="UP001152320"/>
    </source>
</evidence>
<dbReference type="EMBL" id="JAIZAY010000015">
    <property type="protein sequence ID" value="KAJ8028669.1"/>
    <property type="molecule type" value="Genomic_DNA"/>
</dbReference>
<organism evidence="1 2">
    <name type="scientific">Holothuria leucospilota</name>
    <name type="common">Black long sea cucumber</name>
    <name type="synonym">Mertensiothuria leucospilota</name>
    <dbReference type="NCBI Taxonomy" id="206669"/>
    <lineage>
        <taxon>Eukaryota</taxon>
        <taxon>Metazoa</taxon>
        <taxon>Echinodermata</taxon>
        <taxon>Eleutherozoa</taxon>
        <taxon>Echinozoa</taxon>
        <taxon>Holothuroidea</taxon>
        <taxon>Aspidochirotacea</taxon>
        <taxon>Aspidochirotida</taxon>
        <taxon>Holothuriidae</taxon>
        <taxon>Holothuria</taxon>
    </lineage>
</organism>
<evidence type="ECO:0000313" key="1">
    <source>
        <dbReference type="EMBL" id="KAJ8028669.1"/>
    </source>
</evidence>
<comment type="caution">
    <text evidence="1">The sequence shown here is derived from an EMBL/GenBank/DDBJ whole genome shotgun (WGS) entry which is preliminary data.</text>
</comment>
<proteinExistence type="predicted"/>
<gene>
    <name evidence="1" type="ORF">HOLleu_30975</name>
</gene>
<accession>A0A9Q1BLF9</accession>
<keyword evidence="2" id="KW-1185">Reference proteome</keyword>
<dbReference type="Proteomes" id="UP001152320">
    <property type="component" value="Chromosome 15"/>
</dbReference>
<name>A0A9Q1BLF9_HOLLE</name>
<protein>
    <submittedName>
        <fullName evidence="1">Uncharacterized protein</fullName>
    </submittedName>
</protein>
<sequence>MSPTRCLFWKIESFESSKTLKGSMFAHHFDRREHMSEPKLQLQPYGVPLTTVTLMRRTSKLDIVPPHKETLDHPKPFI</sequence>
<reference evidence="1" key="1">
    <citation type="submission" date="2021-10" db="EMBL/GenBank/DDBJ databases">
        <title>Tropical sea cucumber genome reveals ecological adaptation and Cuvierian tubules defense mechanism.</title>
        <authorList>
            <person name="Chen T."/>
        </authorList>
    </citation>
    <scope>NUCLEOTIDE SEQUENCE</scope>
    <source>
        <strain evidence="1">Nanhai2018</strain>
        <tissue evidence="1">Muscle</tissue>
    </source>
</reference>
<dbReference type="AlphaFoldDB" id="A0A9Q1BLF9"/>